<sequence>MSSCGYFLTVLIILKQHFSAAEYSAPPAPTLTQTDARDSSVELLCQAPEGYGGLVFKLFKIHQLIDKVEHSNEQQGARFILRGKDTEKENLYCCQFDSSRISFYMKPELKVVSVSPPPSPHLVVEPSGGHVIPGDTLSFHCQAPPDPQKQPPEAFLLLRRAKGTQGSMVAPAQLVSQSHEARFSVKTMGREDGGEYVCLYQLKSSNTGQVNSTASQPVHITVIELPVPTLSLSRHKGEVLECVGSPSYPQGFFYLFRVGILSPEATHQASLTQYSARFPIPTHYEHGAQYQCQYRVSLGKSNVFSKMSSPVTIPCITGYHECTPNSIGSTDLALIVGSVSAGVLFLMVVAILGFAVHRHLKNMSERRRQRDQEKFWQHVHSRDHIVDLTLQRVDIESEGSGQTLRGRPSFSEPIYDYPMATFKNPSL</sequence>
<dbReference type="SMART" id="SM00409">
    <property type="entry name" value="IG"/>
    <property type="match status" value="1"/>
</dbReference>
<organism evidence="4 5">
    <name type="scientific">Onychostoma macrolepis</name>
    <dbReference type="NCBI Taxonomy" id="369639"/>
    <lineage>
        <taxon>Eukaryota</taxon>
        <taxon>Metazoa</taxon>
        <taxon>Chordata</taxon>
        <taxon>Craniata</taxon>
        <taxon>Vertebrata</taxon>
        <taxon>Euteleostomi</taxon>
        <taxon>Actinopterygii</taxon>
        <taxon>Neopterygii</taxon>
        <taxon>Teleostei</taxon>
        <taxon>Ostariophysi</taxon>
        <taxon>Cypriniformes</taxon>
        <taxon>Cyprinidae</taxon>
        <taxon>Acrossocheilinae</taxon>
        <taxon>Onychostoma</taxon>
    </lineage>
</organism>
<dbReference type="Gene3D" id="2.60.40.10">
    <property type="entry name" value="Immunoglobulins"/>
    <property type="match status" value="2"/>
</dbReference>
<keyword evidence="2" id="KW-0732">Signal</keyword>
<comment type="caution">
    <text evidence="4">The sequence shown here is derived from an EMBL/GenBank/DDBJ whole genome shotgun (WGS) entry which is preliminary data.</text>
</comment>
<evidence type="ECO:0000313" key="5">
    <source>
        <dbReference type="Proteomes" id="UP000579812"/>
    </source>
</evidence>
<proteinExistence type="predicted"/>
<dbReference type="Proteomes" id="UP000579812">
    <property type="component" value="Unassembled WGS sequence"/>
</dbReference>
<keyword evidence="1" id="KW-0472">Membrane</keyword>
<dbReference type="SUPFAM" id="SSF48726">
    <property type="entry name" value="Immunoglobulin"/>
    <property type="match status" value="2"/>
</dbReference>
<feature type="transmembrane region" description="Helical" evidence="1">
    <location>
        <begin position="332"/>
        <end position="356"/>
    </location>
</feature>
<evidence type="ECO:0000259" key="3">
    <source>
        <dbReference type="PROSITE" id="PS50835"/>
    </source>
</evidence>
<reference evidence="4 5" key="1">
    <citation type="submission" date="2020-04" db="EMBL/GenBank/DDBJ databases">
        <title>Chromosome-level genome assembly of a cyprinid fish Onychostoma macrolepis by integration of Nanopore Sequencing, Bionano and Hi-C technology.</title>
        <authorList>
            <person name="Wang D."/>
        </authorList>
    </citation>
    <scope>NUCLEOTIDE SEQUENCE [LARGE SCALE GENOMIC DNA]</scope>
    <source>
        <strain evidence="4">SWU-2019</strain>
        <tissue evidence="4">Muscle</tissue>
    </source>
</reference>
<dbReference type="InterPro" id="IPR036179">
    <property type="entry name" value="Ig-like_dom_sf"/>
</dbReference>
<keyword evidence="1" id="KW-0812">Transmembrane</keyword>
<dbReference type="PROSITE" id="PS50835">
    <property type="entry name" value="IG_LIKE"/>
    <property type="match status" value="1"/>
</dbReference>
<keyword evidence="5" id="KW-1185">Reference proteome</keyword>
<gene>
    <name evidence="4" type="ORF">G5714_006695</name>
</gene>
<dbReference type="PANTHER" id="PTHR36859:SF1">
    <property type="entry name" value="PROTEIN HIDE1"/>
    <property type="match status" value="1"/>
</dbReference>
<dbReference type="InterPro" id="IPR013783">
    <property type="entry name" value="Ig-like_fold"/>
</dbReference>
<dbReference type="InterPro" id="IPR003599">
    <property type="entry name" value="Ig_sub"/>
</dbReference>
<evidence type="ECO:0000256" key="2">
    <source>
        <dbReference type="SAM" id="SignalP"/>
    </source>
</evidence>
<feature type="signal peptide" evidence="2">
    <location>
        <begin position="1"/>
        <end position="20"/>
    </location>
</feature>
<keyword evidence="1" id="KW-1133">Transmembrane helix</keyword>
<evidence type="ECO:0000313" key="4">
    <source>
        <dbReference type="EMBL" id="KAF4111900.1"/>
    </source>
</evidence>
<accession>A0A7J6CXA6</accession>
<feature type="domain" description="Ig-like" evidence="3">
    <location>
        <begin position="120"/>
        <end position="215"/>
    </location>
</feature>
<dbReference type="EMBL" id="JAAMOB010000006">
    <property type="protein sequence ID" value="KAF4111900.1"/>
    <property type="molecule type" value="Genomic_DNA"/>
</dbReference>
<name>A0A7J6CXA6_9TELE</name>
<evidence type="ECO:0000256" key="1">
    <source>
        <dbReference type="SAM" id="Phobius"/>
    </source>
</evidence>
<dbReference type="AlphaFoldDB" id="A0A7J6CXA6"/>
<dbReference type="InterPro" id="IPR007110">
    <property type="entry name" value="Ig-like_dom"/>
</dbReference>
<protein>
    <recommendedName>
        <fullName evidence="3">Ig-like domain-containing protein</fullName>
    </recommendedName>
</protein>
<dbReference type="PANTHER" id="PTHR36859">
    <property type="entry name" value="PROTEIN HIDE1"/>
    <property type="match status" value="1"/>
</dbReference>
<dbReference type="InterPro" id="IPR040438">
    <property type="entry name" value="HIDE1"/>
</dbReference>
<feature type="chain" id="PRO_5029464186" description="Ig-like domain-containing protein" evidence="2">
    <location>
        <begin position="21"/>
        <end position="427"/>
    </location>
</feature>